<accession>A0A409VE71</accession>
<organism evidence="4 5">
    <name type="scientific">Gymnopilus dilepis</name>
    <dbReference type="NCBI Taxonomy" id="231916"/>
    <lineage>
        <taxon>Eukaryota</taxon>
        <taxon>Fungi</taxon>
        <taxon>Dikarya</taxon>
        <taxon>Basidiomycota</taxon>
        <taxon>Agaricomycotina</taxon>
        <taxon>Agaricomycetes</taxon>
        <taxon>Agaricomycetidae</taxon>
        <taxon>Agaricales</taxon>
        <taxon>Agaricineae</taxon>
        <taxon>Hymenogastraceae</taxon>
        <taxon>Gymnopilus</taxon>
    </lineage>
</organism>
<feature type="compositionally biased region" description="Polar residues" evidence="2">
    <location>
        <begin position="689"/>
        <end position="710"/>
    </location>
</feature>
<feature type="compositionally biased region" description="Low complexity" evidence="2">
    <location>
        <begin position="1"/>
        <end position="17"/>
    </location>
</feature>
<protein>
    <recommendedName>
        <fullName evidence="3">Nephrocystin 3-like N-terminal domain-containing protein</fullName>
    </recommendedName>
</protein>
<sequence length="1415" mass="157227">MASSSSAPSGSSKSPRSPADRMSGRPEAAWSTSSNYSRTSSTRTERSLDDEDEDGYDRNLAYGNTQAIAGPSASPYDPRQPRPTASPLAPAPGDTARWQASPSHAMAPYAYDNRIQSAPIVGQNQALYQNTYAPAPHVTNRDTGNTNTSQVTDAYNNKSYNRVEVTNMTIHNHYHTPQSAPPTSPSSPPISAGHEKLNIFVSVEEIYYNTVSYPREPSDSASAPCKRPLNFSVVYYDPLIEALDQIIISSSLQDRKALLFPNHWEGQDQVVVVNGEKILCSHQDLMVIVRSGRPQLSLISKAGRALSDIVRPERSQAQDNRNESVDILDSELKDLSFGKGKDKQGRGSDLKSSGSRMNIPISSASTKAKRTTDRQEEIEFSGPPPPPPKDTEFIEGRQTSATSRSKEVALSPVDASVPTTPLGDPIGTWILHSGIEDHIPVYMGLRLLSTDKKTIPLWHPQPSPNRQSGRKRGTEVGDIVYLSDSGKIHVLFNIFRSFKENRDDGAYPPPEHYYRHIDTELLDEKPFQEKLQDRKCYFTKNIAKKGAKHEGIIILPRGGVKASIPRGFFADDQVKEFFCRYSPLWYHHVRATRPRIRNGDLFLVTQSHNAKTFGIAALALKKPAKESLSIEFGYDGKSSTYHWESRDCWWMSSVSMPVSQDEDIHHCLGVTLYSLLLDEKTWTTHFDDTSSPITGAQSPTSPSQISSADLSTRKSDSSPGGRGSTFSKLSPRFWGGRKSDKQSGNEETTGSIQQSIPEGHFLSAGPKIIYLMFDSTPNTMDSGISIEGLPALDYDICLDAVNASIEDFGYSWSAAETEQAGILQQVSSWIEDPCRTKPILWICGGTSIERRFISQTVSDTCRSSQQFGASFFFRKGRVEGFQLFPTIAHQLSSNIPELGEIMKAAAESSPSTSSDTIAAQFHSLFLRPLQSLARPSSSSHIIIIDGLDECENPSNAQQVILECIGESVSRRLPFRFIISSSSQSGISQAFNAENLRKTTLQLLLPSPRADSLPSEIQDSPVTKQPQSPPSNLTGRRSLQLPSYPRIVALQQRNGYQESFCRSLLLAGHGFPIWRPSGNLAMPIEYRMEGVNIGDVGIIDEGGSFKFYFNIFLPSGHPIHKRIVPREFRPIEPALQPDEVVRDLNYFEPGKIIASKGVVITRHSETPLKLHFTSTEPDGGIIVLPNGASREDLVSTDRFREYARQNAPHWYQYINHYGRTLHANGSLFLVTGCDKANDWAIASFPFHPGRSEDSLDLHYAWRPDFECPWFDPGTAEAKYYCPPEPLPKACSANNQCIFIRGMRISLSQQSWRKTLPFDDGAKLHYSLILDTPSKFQRRLNSILCFLRLRLPEERAVDIVTNKDPHLFHPNYVISQVLSAAHPDAELALLDDTAWCSLVNNASTFQEPSSLPHSNLR</sequence>
<evidence type="ECO:0000313" key="4">
    <source>
        <dbReference type="EMBL" id="PPQ64815.1"/>
    </source>
</evidence>
<dbReference type="InterPro" id="IPR056884">
    <property type="entry name" value="NPHP3-like_N"/>
</dbReference>
<gene>
    <name evidence="4" type="ORF">CVT26_002647</name>
</gene>
<dbReference type="OrthoDB" id="3222453at2759"/>
<feature type="compositionally biased region" description="Low complexity" evidence="2">
    <location>
        <begin position="31"/>
        <end position="42"/>
    </location>
</feature>
<comment type="caution">
    <text evidence="4">The sequence shown here is derived from an EMBL/GenBank/DDBJ whole genome shotgun (WGS) entry which is preliminary data.</text>
</comment>
<name>A0A409VE71_9AGAR</name>
<feature type="compositionally biased region" description="Polar residues" evidence="2">
    <location>
        <begin position="745"/>
        <end position="756"/>
    </location>
</feature>
<feature type="region of interest" description="Disordered" evidence="2">
    <location>
        <begin position="1009"/>
        <end position="1037"/>
    </location>
</feature>
<dbReference type="EMBL" id="NHYE01005662">
    <property type="protein sequence ID" value="PPQ64815.1"/>
    <property type="molecule type" value="Genomic_DNA"/>
</dbReference>
<dbReference type="Proteomes" id="UP000284706">
    <property type="component" value="Unassembled WGS sequence"/>
</dbReference>
<proteinExistence type="predicted"/>
<evidence type="ECO:0000313" key="5">
    <source>
        <dbReference type="Proteomes" id="UP000284706"/>
    </source>
</evidence>
<evidence type="ECO:0000256" key="1">
    <source>
        <dbReference type="ARBA" id="ARBA00022737"/>
    </source>
</evidence>
<dbReference type="Pfam" id="PF24883">
    <property type="entry name" value="NPHP3_N"/>
    <property type="match status" value="1"/>
</dbReference>
<dbReference type="InParanoid" id="A0A409VE71"/>
<feature type="compositionally biased region" description="Polar residues" evidence="2">
    <location>
        <begin position="350"/>
        <end position="366"/>
    </location>
</feature>
<feature type="region of interest" description="Disordered" evidence="2">
    <location>
        <begin position="1"/>
        <end position="101"/>
    </location>
</feature>
<feature type="region of interest" description="Disordered" evidence="2">
    <location>
        <begin position="688"/>
        <end position="758"/>
    </location>
</feature>
<feature type="compositionally biased region" description="Basic and acidic residues" evidence="2">
    <location>
        <begin position="336"/>
        <end position="349"/>
    </location>
</feature>
<feature type="region of interest" description="Disordered" evidence="2">
    <location>
        <begin position="336"/>
        <end position="416"/>
    </location>
</feature>
<feature type="compositionally biased region" description="Polar residues" evidence="2">
    <location>
        <begin position="1014"/>
        <end position="1037"/>
    </location>
</feature>
<evidence type="ECO:0000256" key="2">
    <source>
        <dbReference type="SAM" id="MobiDB-lite"/>
    </source>
</evidence>
<keyword evidence="5" id="KW-1185">Reference proteome</keyword>
<evidence type="ECO:0000259" key="3">
    <source>
        <dbReference type="Pfam" id="PF24883"/>
    </source>
</evidence>
<reference evidence="4 5" key="1">
    <citation type="journal article" date="2018" name="Evol. Lett.">
        <title>Horizontal gene cluster transfer increased hallucinogenic mushroom diversity.</title>
        <authorList>
            <person name="Reynolds H.T."/>
            <person name="Vijayakumar V."/>
            <person name="Gluck-Thaler E."/>
            <person name="Korotkin H.B."/>
            <person name="Matheny P.B."/>
            <person name="Slot J.C."/>
        </authorList>
    </citation>
    <scope>NUCLEOTIDE SEQUENCE [LARGE SCALE GENOMIC DNA]</scope>
    <source>
        <strain evidence="4 5">SRW20</strain>
    </source>
</reference>
<feature type="domain" description="Nephrocystin 3-like N-terminal" evidence="3">
    <location>
        <begin position="825"/>
        <end position="980"/>
    </location>
</feature>
<keyword evidence="1" id="KW-0677">Repeat</keyword>